<sequence>MRSAGFAWADVSLDGRDVALSGTISTQAEADGALVRLASLSGVRSVAGDVTVAPLVKPYRMTANLVDGAIVLAGSVPNEVTRQALSTRAGVSSADLQLRSGMPDRDVWLSGIDFALAQLSHLDQGQVSITDLAINVTGRARSERDYGDVLLALSAQVPSGVTIADASIAAPFASPYRWSAVSDGKRISVSGFVPDGQVTDRLRMADLSGLALSTGVAVASGQPDNFVELSQVLVEQLSRLEYGEATISDGLSQLVGAAPTQAIADDVTRKIAQAGSIVVLDPPRIADYWVSATRQSGGVIVFDGYAPDDATRKALSEYPNADTQFLKLGRGAPNRYQSGVDFGLAALGRMSEGRFALHGDVVTLSGIARSGSDYEALVEGLAALVPQGLSLNTADITPPRAARYDWKASKDTSGAIALSGMVPNRQIKDELIALSGASTVSALTYASGEPNNFTSAAETGLGLLQWLGEGTVAFDGSGWLITGTAKSKIDEGAINADFTTRNLAASGWSMSVAAPVGSAAPVVVAAPAVEPEPEPEVTVAEAPAVTSAEDTPSEVVDPDYAFSATRGADKSVIMSGQLPADATLRYFATITGGETISVSIAPGAPEGFVTDAEAGLRALVRLDEGQVDLANGNWSLKGIAPDEATRDAVTAAIAALSDGKAWTLAVDVPVVAAEPVAAPPQPTTEKVDTAACIAPLADFSARNSILFQSGAAIIAAESQPALDELAGDLAGCPDAIVHIEGYTDSDGDERLNLALSVARAEAVVSALVERGVTAARLYALGFGEANPIADNGTPEGKRLNRRIVVKVLDRHY</sequence>
<dbReference type="SUPFAM" id="SSF103088">
    <property type="entry name" value="OmpA-like"/>
    <property type="match status" value="1"/>
</dbReference>
<accession>A0A0F5QF90</accession>
<evidence type="ECO:0000256" key="4">
    <source>
        <dbReference type="PROSITE-ProRule" id="PRU00473"/>
    </source>
</evidence>
<evidence type="ECO:0000313" key="7">
    <source>
        <dbReference type="EMBL" id="KKC39642.1"/>
    </source>
</evidence>
<evidence type="ECO:0000256" key="2">
    <source>
        <dbReference type="ARBA" id="ARBA00023136"/>
    </source>
</evidence>
<dbReference type="InterPro" id="IPR006665">
    <property type="entry name" value="OmpA-like"/>
</dbReference>
<dbReference type="InterPro" id="IPR050330">
    <property type="entry name" value="Bact_OuterMem_StrucFunc"/>
</dbReference>
<keyword evidence="8" id="KW-1185">Reference proteome</keyword>
<evidence type="ECO:0008006" key="9">
    <source>
        <dbReference type="Google" id="ProtNLM"/>
    </source>
</evidence>
<comment type="caution">
    <text evidence="7">The sequence shown here is derived from an EMBL/GenBank/DDBJ whole genome shotgun (WGS) entry which is preliminary data.</text>
</comment>
<dbReference type="InterPro" id="IPR007055">
    <property type="entry name" value="BON_dom"/>
</dbReference>
<dbReference type="RefSeq" id="WP_046138130.1">
    <property type="nucleotide sequence ID" value="NZ_LANJ01000011.1"/>
</dbReference>
<dbReference type="Pfam" id="PF00691">
    <property type="entry name" value="OmpA"/>
    <property type="match status" value="1"/>
</dbReference>
<gene>
    <name evidence="7" type="ORF">WH87_05680</name>
</gene>
<evidence type="ECO:0000313" key="8">
    <source>
        <dbReference type="Proteomes" id="UP000033411"/>
    </source>
</evidence>
<dbReference type="CDD" id="cd07185">
    <property type="entry name" value="OmpA_C-like"/>
    <property type="match status" value="1"/>
</dbReference>
<dbReference type="Proteomes" id="UP000033411">
    <property type="component" value="Unassembled WGS sequence"/>
</dbReference>
<evidence type="ECO:0000259" key="5">
    <source>
        <dbReference type="PROSITE" id="PS50914"/>
    </source>
</evidence>
<dbReference type="InterPro" id="IPR006664">
    <property type="entry name" value="OMP_bac"/>
</dbReference>
<feature type="domain" description="OmpA-like" evidence="6">
    <location>
        <begin position="694"/>
        <end position="811"/>
    </location>
</feature>
<keyword evidence="2 4" id="KW-0472">Membrane</keyword>
<evidence type="ECO:0000256" key="1">
    <source>
        <dbReference type="ARBA" id="ARBA00004442"/>
    </source>
</evidence>
<dbReference type="STRING" id="1293439.WH87_05680"/>
<dbReference type="PROSITE" id="PS51123">
    <property type="entry name" value="OMPA_2"/>
    <property type="match status" value="1"/>
</dbReference>
<proteinExistence type="predicted"/>
<dbReference type="PROSITE" id="PS50914">
    <property type="entry name" value="BON"/>
    <property type="match status" value="1"/>
</dbReference>
<dbReference type="InterPro" id="IPR036737">
    <property type="entry name" value="OmpA-like_sf"/>
</dbReference>
<dbReference type="GO" id="GO:0009279">
    <property type="term" value="C:cell outer membrane"/>
    <property type="evidence" value="ECO:0007669"/>
    <property type="project" value="UniProtKB-SubCell"/>
</dbReference>
<dbReference type="EMBL" id="LANJ01000011">
    <property type="protein sequence ID" value="KKC39642.1"/>
    <property type="molecule type" value="Genomic_DNA"/>
</dbReference>
<name>A0A0F5QF90_9HYPH</name>
<reference evidence="7 8" key="1">
    <citation type="submission" date="2015-03" db="EMBL/GenBank/DDBJ databases">
        <authorList>
            <person name="Lepp D."/>
            <person name="Hassan Y.I."/>
            <person name="Li X.-Z."/>
            <person name="Zhou T."/>
        </authorList>
    </citation>
    <scope>NUCLEOTIDE SEQUENCE [LARGE SCALE GENOMIC DNA]</scope>
    <source>
        <strain evidence="7 8">E84</strain>
    </source>
</reference>
<evidence type="ECO:0000259" key="6">
    <source>
        <dbReference type="PROSITE" id="PS51123"/>
    </source>
</evidence>
<dbReference type="AlphaFoldDB" id="A0A0F5QF90"/>
<protein>
    <recommendedName>
        <fullName evidence="9">OmpA-like domain-containing protein</fullName>
    </recommendedName>
</protein>
<organism evidence="7 8">
    <name type="scientific">Devosia epidermidihirudinis</name>
    <dbReference type="NCBI Taxonomy" id="1293439"/>
    <lineage>
        <taxon>Bacteria</taxon>
        <taxon>Pseudomonadati</taxon>
        <taxon>Pseudomonadota</taxon>
        <taxon>Alphaproteobacteria</taxon>
        <taxon>Hyphomicrobiales</taxon>
        <taxon>Devosiaceae</taxon>
        <taxon>Devosia</taxon>
    </lineage>
</organism>
<dbReference type="Gene3D" id="3.40.1520.20">
    <property type="match status" value="5"/>
</dbReference>
<keyword evidence="3" id="KW-0998">Cell outer membrane</keyword>
<feature type="domain" description="BON" evidence="5">
    <location>
        <begin position="1"/>
        <end position="54"/>
    </location>
</feature>
<comment type="subcellular location">
    <subcellularLocation>
        <location evidence="1">Cell outer membrane</location>
    </subcellularLocation>
</comment>
<dbReference type="PANTHER" id="PTHR30329">
    <property type="entry name" value="STATOR ELEMENT OF FLAGELLAR MOTOR COMPLEX"/>
    <property type="match status" value="1"/>
</dbReference>
<evidence type="ECO:0000256" key="3">
    <source>
        <dbReference type="ARBA" id="ARBA00023237"/>
    </source>
</evidence>
<dbReference type="PATRIC" id="fig|1293439.3.peg.702"/>
<dbReference type="Gene3D" id="3.30.1330.60">
    <property type="entry name" value="OmpA-like domain"/>
    <property type="match status" value="1"/>
</dbReference>
<dbReference type="PANTHER" id="PTHR30329:SF21">
    <property type="entry name" value="LIPOPROTEIN YIAD-RELATED"/>
    <property type="match status" value="1"/>
</dbReference>
<dbReference type="PRINTS" id="PR01021">
    <property type="entry name" value="OMPADOMAIN"/>
</dbReference>